<keyword evidence="1" id="KW-0732">Signal</keyword>
<evidence type="ECO:0000313" key="3">
    <source>
        <dbReference type="Proteomes" id="UP001107558"/>
    </source>
</evidence>
<comment type="caution">
    <text evidence="2">The sequence shown here is derived from an EMBL/GenBank/DDBJ whole genome shotgun (WGS) entry which is preliminary data.</text>
</comment>
<proteinExistence type="predicted"/>
<dbReference type="Proteomes" id="UP001107558">
    <property type="component" value="Chromosome 1"/>
</dbReference>
<keyword evidence="3" id="KW-1185">Reference proteome</keyword>
<gene>
    <name evidence="2" type="ORF">PVAND_013832</name>
</gene>
<feature type="signal peptide" evidence="1">
    <location>
        <begin position="1"/>
        <end position="23"/>
    </location>
</feature>
<evidence type="ECO:0000313" key="2">
    <source>
        <dbReference type="EMBL" id="KAG5684607.1"/>
    </source>
</evidence>
<dbReference type="EMBL" id="JADBJN010000001">
    <property type="protein sequence ID" value="KAG5684607.1"/>
    <property type="molecule type" value="Genomic_DNA"/>
</dbReference>
<accession>A0A9J6CRX4</accession>
<reference evidence="2" key="1">
    <citation type="submission" date="2021-03" db="EMBL/GenBank/DDBJ databases">
        <title>Chromosome level genome of the anhydrobiotic midge Polypedilum vanderplanki.</title>
        <authorList>
            <person name="Yoshida Y."/>
            <person name="Kikawada T."/>
            <person name="Gusev O."/>
        </authorList>
    </citation>
    <scope>NUCLEOTIDE SEQUENCE</scope>
    <source>
        <strain evidence="2">NIAS01</strain>
        <tissue evidence="2">Whole body or cell culture</tissue>
    </source>
</reference>
<feature type="chain" id="PRO_5039933917" evidence="1">
    <location>
        <begin position="24"/>
        <end position="82"/>
    </location>
</feature>
<sequence>MDSKRVIFYTLILVLLFDSFVITTPLPSPQFPFTVPLSKRNKINSDTKKSSLIKRKVEVKSEDISDKDSKNLILLHIGYIFG</sequence>
<organism evidence="2 3">
    <name type="scientific">Polypedilum vanderplanki</name>
    <name type="common">Sleeping chironomid midge</name>
    <dbReference type="NCBI Taxonomy" id="319348"/>
    <lineage>
        <taxon>Eukaryota</taxon>
        <taxon>Metazoa</taxon>
        <taxon>Ecdysozoa</taxon>
        <taxon>Arthropoda</taxon>
        <taxon>Hexapoda</taxon>
        <taxon>Insecta</taxon>
        <taxon>Pterygota</taxon>
        <taxon>Neoptera</taxon>
        <taxon>Endopterygota</taxon>
        <taxon>Diptera</taxon>
        <taxon>Nematocera</taxon>
        <taxon>Chironomoidea</taxon>
        <taxon>Chironomidae</taxon>
        <taxon>Chironominae</taxon>
        <taxon>Polypedilum</taxon>
        <taxon>Polypedilum</taxon>
    </lineage>
</organism>
<dbReference type="AlphaFoldDB" id="A0A9J6CRX4"/>
<protein>
    <submittedName>
        <fullName evidence="2">Uncharacterized protein</fullName>
    </submittedName>
</protein>
<evidence type="ECO:0000256" key="1">
    <source>
        <dbReference type="SAM" id="SignalP"/>
    </source>
</evidence>
<name>A0A9J6CRX4_POLVA</name>